<feature type="signal peptide" evidence="1">
    <location>
        <begin position="1"/>
        <end position="21"/>
    </location>
</feature>
<evidence type="ECO:0000256" key="1">
    <source>
        <dbReference type="SAM" id="SignalP"/>
    </source>
</evidence>
<evidence type="ECO:0000313" key="2">
    <source>
        <dbReference type="EMBL" id="NJC40781.1"/>
    </source>
</evidence>
<protein>
    <recommendedName>
        <fullName evidence="4">Mucin</fullName>
    </recommendedName>
</protein>
<sequence>MIKALSLAAALALLPLSTAVAQEAKGSSEAALEAAAAVFEARMEAFGERAEAISADKSLTEAQREVRIAALWTEYQPDVNAFTAAATQHASGIAAEALAEVDIEAVVAEALASVDVAAITTEALQGVDIQAITAEAMAEVAASGVLQGALAGAEGMAANGSWASNDPEHMATYGLMADYAVGEALDSLDEAQADLAEAAADVEVDIDVADEAPEAADED</sequence>
<keyword evidence="3" id="KW-1185">Reference proteome</keyword>
<evidence type="ECO:0008006" key="4">
    <source>
        <dbReference type="Google" id="ProtNLM"/>
    </source>
</evidence>
<comment type="caution">
    <text evidence="2">The sequence shown here is derived from an EMBL/GenBank/DDBJ whole genome shotgun (WGS) entry which is preliminary data.</text>
</comment>
<dbReference type="EMBL" id="JAATJM010000001">
    <property type="protein sequence ID" value="NJC40781.1"/>
    <property type="molecule type" value="Genomic_DNA"/>
</dbReference>
<name>A0A7X5YIV1_9CAUL</name>
<proteinExistence type="predicted"/>
<organism evidence="2 3">
    <name type="scientific">Brevundimonas alba</name>
    <dbReference type="NCBI Taxonomy" id="74314"/>
    <lineage>
        <taxon>Bacteria</taxon>
        <taxon>Pseudomonadati</taxon>
        <taxon>Pseudomonadota</taxon>
        <taxon>Alphaproteobacteria</taxon>
        <taxon>Caulobacterales</taxon>
        <taxon>Caulobacteraceae</taxon>
        <taxon>Brevundimonas</taxon>
    </lineage>
</organism>
<dbReference type="Proteomes" id="UP000587415">
    <property type="component" value="Unassembled WGS sequence"/>
</dbReference>
<keyword evidence="1" id="KW-0732">Signal</keyword>
<feature type="chain" id="PRO_5030930248" description="Mucin" evidence="1">
    <location>
        <begin position="22"/>
        <end position="219"/>
    </location>
</feature>
<gene>
    <name evidence="2" type="ORF">GGQ87_001039</name>
</gene>
<accession>A0A7X5YIV1</accession>
<reference evidence="2 3" key="1">
    <citation type="submission" date="2020-03" db="EMBL/GenBank/DDBJ databases">
        <title>Genomic Encyclopedia of Type Strains, Phase IV (KMG-IV): sequencing the most valuable type-strain genomes for metagenomic binning, comparative biology and taxonomic classification.</title>
        <authorList>
            <person name="Goeker M."/>
        </authorList>
    </citation>
    <scope>NUCLEOTIDE SEQUENCE [LARGE SCALE GENOMIC DNA]</scope>
    <source>
        <strain evidence="2 3">DSM 4736</strain>
    </source>
</reference>
<dbReference type="RefSeq" id="WP_209282396.1">
    <property type="nucleotide sequence ID" value="NZ_JAATJM010000001.1"/>
</dbReference>
<dbReference type="AlphaFoldDB" id="A0A7X5YIV1"/>
<evidence type="ECO:0000313" key="3">
    <source>
        <dbReference type="Proteomes" id="UP000587415"/>
    </source>
</evidence>